<protein>
    <submittedName>
        <fullName evidence="1">Molybdopterin-binding protein</fullName>
    </submittedName>
</protein>
<organism evidence="1 2">
    <name type="scientific">Roseobacter insulae</name>
    <dbReference type="NCBI Taxonomy" id="2859783"/>
    <lineage>
        <taxon>Bacteria</taxon>
        <taxon>Pseudomonadati</taxon>
        <taxon>Pseudomonadota</taxon>
        <taxon>Alphaproteobacteria</taxon>
        <taxon>Rhodobacterales</taxon>
        <taxon>Roseobacteraceae</taxon>
        <taxon>Roseobacter</taxon>
    </lineage>
</organism>
<evidence type="ECO:0000313" key="1">
    <source>
        <dbReference type="EMBL" id="MBW4708587.1"/>
    </source>
</evidence>
<dbReference type="RefSeq" id="WP_219502725.1">
    <property type="nucleotide sequence ID" value="NZ_JAHXDN010000003.1"/>
</dbReference>
<name>A0A9X1FWF8_9RHOB</name>
<dbReference type="EMBL" id="JAHXDN010000003">
    <property type="protein sequence ID" value="MBW4708587.1"/>
    <property type="molecule type" value="Genomic_DNA"/>
</dbReference>
<gene>
    <name evidence="1" type="ORF">KX928_12410</name>
</gene>
<reference evidence="1" key="1">
    <citation type="submission" date="2021-07" db="EMBL/GenBank/DDBJ databases">
        <title>Roseobacter insulae sp. nov., isolated from a tidal flat.</title>
        <authorList>
            <person name="Park S."/>
            <person name="Yoon J.-H."/>
        </authorList>
    </citation>
    <scope>NUCLEOTIDE SEQUENCE</scope>
    <source>
        <strain evidence="1">YSTF-M11</strain>
    </source>
</reference>
<accession>A0A9X1FWF8</accession>
<sequence>MKFGAVAIGSAEGTVLAHSVSLGGRRRLRKGRVLDADDIAALAGAGIETVTVARLEAGDIFENEAARALAAALVPDPDVQHVRLTDPFTGRVNLFGTGPGVAVLDVAAIEAVNRVHPMITVATVPPFQQMADGGMLATIKIISYAVPDIALQQACALARAAIRLAPPVVQTVGLIITEIAGGAGSKGQKAIADRVTAFGLTLDPPLVVPHQETALSRALIDSPSDLTMILTGSATSDVDDVAPAAVRMAGGRVTRFGMPVDPGNLLFIGDLSDHPVIGLPGCARSPALNGADWVLARVICGIDVTDEDIAAMGVGGLLKEIPTRPQPRAGKRQG</sequence>
<proteinExistence type="predicted"/>
<dbReference type="Proteomes" id="UP001138661">
    <property type="component" value="Unassembled WGS sequence"/>
</dbReference>
<comment type="caution">
    <text evidence="1">The sequence shown here is derived from an EMBL/GenBank/DDBJ whole genome shotgun (WGS) entry which is preliminary data.</text>
</comment>
<keyword evidence="2" id="KW-1185">Reference proteome</keyword>
<dbReference type="AlphaFoldDB" id="A0A9X1FWF8"/>
<dbReference type="CDD" id="cd03522">
    <property type="entry name" value="MoeA_like"/>
    <property type="match status" value="1"/>
</dbReference>
<evidence type="ECO:0000313" key="2">
    <source>
        <dbReference type="Proteomes" id="UP001138661"/>
    </source>
</evidence>